<dbReference type="Pfam" id="PF14360">
    <property type="entry name" value="PAP2_C"/>
    <property type="match status" value="1"/>
</dbReference>
<organism evidence="2 3">
    <name type="scientific">Hibiscus syriacus</name>
    <name type="common">Rose of Sharon</name>
    <dbReference type="NCBI Taxonomy" id="106335"/>
    <lineage>
        <taxon>Eukaryota</taxon>
        <taxon>Viridiplantae</taxon>
        <taxon>Streptophyta</taxon>
        <taxon>Embryophyta</taxon>
        <taxon>Tracheophyta</taxon>
        <taxon>Spermatophyta</taxon>
        <taxon>Magnoliopsida</taxon>
        <taxon>eudicotyledons</taxon>
        <taxon>Gunneridae</taxon>
        <taxon>Pentapetalae</taxon>
        <taxon>rosids</taxon>
        <taxon>malvids</taxon>
        <taxon>Malvales</taxon>
        <taxon>Malvaceae</taxon>
        <taxon>Malvoideae</taxon>
        <taxon>Hibiscus</taxon>
    </lineage>
</organism>
<evidence type="ECO:0000313" key="2">
    <source>
        <dbReference type="EMBL" id="KAE8689748.1"/>
    </source>
</evidence>
<dbReference type="InterPro" id="IPR025749">
    <property type="entry name" value="Sphingomyelin_synth-like_dom"/>
</dbReference>
<dbReference type="GO" id="GO:0016740">
    <property type="term" value="F:transferase activity"/>
    <property type="evidence" value="ECO:0007669"/>
    <property type="project" value="UniProtKB-KW"/>
</dbReference>
<evidence type="ECO:0000259" key="1">
    <source>
        <dbReference type="Pfam" id="PF14360"/>
    </source>
</evidence>
<sequence length="159" mass="18141">MRFYHEHFGSLAQQICSSSWFNIWLWRLDFFVTCDLHPGLCAHVSEIRHKKLYKALCLVGSYCSSLLIVASRKHYTVDVVVARGILHRQEAARFEYSDLIKLLLLSLSTIDKDSKTKEENHKLLNGNSVDPADRRPRTQVNGKIQEDANGIHDTAMNGA</sequence>
<dbReference type="Proteomes" id="UP000436088">
    <property type="component" value="Unassembled WGS sequence"/>
</dbReference>
<dbReference type="EMBL" id="VEPZ02001167">
    <property type="protein sequence ID" value="KAE8689748.1"/>
    <property type="molecule type" value="Genomic_DNA"/>
</dbReference>
<comment type="caution">
    <text evidence="2">The sequence shown here is derived from an EMBL/GenBank/DDBJ whole genome shotgun (WGS) entry which is preliminary data.</text>
</comment>
<dbReference type="AlphaFoldDB" id="A0A6A2ZCS9"/>
<name>A0A6A2ZCS9_HIBSY</name>
<reference evidence="2" key="1">
    <citation type="submission" date="2019-09" db="EMBL/GenBank/DDBJ databases">
        <title>Draft genome information of white flower Hibiscus syriacus.</title>
        <authorList>
            <person name="Kim Y.-M."/>
        </authorList>
    </citation>
    <scope>NUCLEOTIDE SEQUENCE [LARGE SCALE GENOMIC DNA]</scope>
    <source>
        <strain evidence="2">YM2019G1</strain>
    </source>
</reference>
<evidence type="ECO:0000313" key="3">
    <source>
        <dbReference type="Proteomes" id="UP000436088"/>
    </source>
</evidence>
<gene>
    <name evidence="2" type="ORF">F3Y22_tig00110931pilonHSYRG00027</name>
</gene>
<proteinExistence type="predicted"/>
<accession>A0A6A2ZCS9</accession>
<feature type="domain" description="Sphingomyelin synthase-like" evidence="1">
    <location>
        <begin position="46"/>
        <end position="82"/>
    </location>
</feature>
<protein>
    <submittedName>
        <fullName evidence="2">Phosphatidylinositol:ceramide inositolphosphotransferase 1</fullName>
    </submittedName>
</protein>
<keyword evidence="3" id="KW-1185">Reference proteome</keyword>